<evidence type="ECO:0000313" key="11">
    <source>
        <dbReference type="Proteomes" id="UP000179258"/>
    </source>
</evidence>
<accession>A0A1G2R768</accession>
<organism evidence="10 11">
    <name type="scientific">Candidatus Wildermuthbacteria bacterium RIFCSPHIGHO2_02_FULL_47_17</name>
    <dbReference type="NCBI Taxonomy" id="1802452"/>
    <lineage>
        <taxon>Bacteria</taxon>
        <taxon>Candidatus Wildermuthiibacteriota</taxon>
    </lineage>
</organism>
<evidence type="ECO:0000256" key="5">
    <source>
        <dbReference type="ARBA" id="ARBA00022692"/>
    </source>
</evidence>
<evidence type="ECO:0000256" key="6">
    <source>
        <dbReference type="ARBA" id="ARBA00022989"/>
    </source>
</evidence>
<keyword evidence="7 8" id="KW-0472">Membrane</keyword>
<evidence type="ECO:0000256" key="4">
    <source>
        <dbReference type="ARBA" id="ARBA00022519"/>
    </source>
</evidence>
<feature type="domain" description="Type II secretion system protein GspF" evidence="9">
    <location>
        <begin position="277"/>
        <end position="399"/>
    </location>
</feature>
<evidence type="ECO:0000256" key="7">
    <source>
        <dbReference type="ARBA" id="ARBA00023136"/>
    </source>
</evidence>
<feature type="transmembrane region" description="Helical" evidence="8">
    <location>
        <begin position="215"/>
        <end position="245"/>
    </location>
</feature>
<feature type="domain" description="Type II secretion system protein GspF" evidence="9">
    <location>
        <begin position="73"/>
        <end position="196"/>
    </location>
</feature>
<keyword evidence="3" id="KW-1003">Cell membrane</keyword>
<dbReference type="EMBL" id="MHTX01000010">
    <property type="protein sequence ID" value="OHA68694.1"/>
    <property type="molecule type" value="Genomic_DNA"/>
</dbReference>
<dbReference type="PANTHER" id="PTHR30012:SF0">
    <property type="entry name" value="TYPE II SECRETION SYSTEM PROTEIN F-RELATED"/>
    <property type="match status" value="1"/>
</dbReference>
<evidence type="ECO:0000256" key="3">
    <source>
        <dbReference type="ARBA" id="ARBA00022475"/>
    </source>
</evidence>
<comment type="subcellular location">
    <subcellularLocation>
        <location evidence="1">Cell inner membrane</location>
        <topology evidence="1">Multi-pass membrane protein</topology>
    </subcellularLocation>
</comment>
<evidence type="ECO:0000313" key="10">
    <source>
        <dbReference type="EMBL" id="OHA68694.1"/>
    </source>
</evidence>
<evidence type="ECO:0000256" key="8">
    <source>
        <dbReference type="SAM" id="Phobius"/>
    </source>
</evidence>
<name>A0A1G2R768_9BACT</name>
<sequence length="407" mass="44893">MPAYFYTAKSFTGEGKTGTMEAKDEHELAGLLRKEGYLLVSVQPAGGEKLGKKANWNVFSSFFPVSLAEKMMFTRNLQVMISAGISLPRVLNILSSQAKSGKLRRALKNTEEKITKGQNFSGALAQYPDIFPEFFVRMIGVGEESGTLEEVLKNITLQMEREYELTSKIKGAMMYPAVVVAAMVLIGILMLIVVVPQLAATFAEMQMALPFTTRIVIGLGSFLAAKWYLLPFFLLIFVVVIRTLLKTKHGKMVKDFLFLQAPAISAIVKQSNTAYIIRTLSSLIASGVPLLQALEIISRSVGNTFFQKAVADGCEKVKKGGKLSDALSRYPRLFPITVVQMMQVGEETGQTADILRKLSDFYEEEVTNAAKNLSTIIEPILMLMIGSIVGFFAVAMIQPLYSMMQTL</sequence>
<gene>
    <name evidence="10" type="ORF">A3D59_00950</name>
</gene>
<evidence type="ECO:0000259" key="9">
    <source>
        <dbReference type="Pfam" id="PF00482"/>
    </source>
</evidence>
<evidence type="ECO:0000256" key="1">
    <source>
        <dbReference type="ARBA" id="ARBA00004429"/>
    </source>
</evidence>
<protein>
    <recommendedName>
        <fullName evidence="9">Type II secretion system protein GspF domain-containing protein</fullName>
    </recommendedName>
</protein>
<comment type="caution">
    <text evidence="10">The sequence shown here is derived from an EMBL/GenBank/DDBJ whole genome shotgun (WGS) entry which is preliminary data.</text>
</comment>
<dbReference type="AlphaFoldDB" id="A0A1G2R768"/>
<feature type="transmembrane region" description="Helical" evidence="8">
    <location>
        <begin position="173"/>
        <end position="195"/>
    </location>
</feature>
<dbReference type="Gene3D" id="1.20.81.30">
    <property type="entry name" value="Type II secretion system (T2SS), domain F"/>
    <property type="match status" value="2"/>
</dbReference>
<keyword evidence="6 8" id="KW-1133">Transmembrane helix</keyword>
<proteinExistence type="inferred from homology"/>
<dbReference type="PRINTS" id="PR00812">
    <property type="entry name" value="BCTERIALGSPF"/>
</dbReference>
<reference evidence="10 11" key="1">
    <citation type="journal article" date="2016" name="Nat. Commun.">
        <title>Thousands of microbial genomes shed light on interconnected biogeochemical processes in an aquifer system.</title>
        <authorList>
            <person name="Anantharaman K."/>
            <person name="Brown C.T."/>
            <person name="Hug L.A."/>
            <person name="Sharon I."/>
            <person name="Castelle C.J."/>
            <person name="Probst A.J."/>
            <person name="Thomas B.C."/>
            <person name="Singh A."/>
            <person name="Wilkins M.J."/>
            <person name="Karaoz U."/>
            <person name="Brodie E.L."/>
            <person name="Williams K.H."/>
            <person name="Hubbard S.S."/>
            <person name="Banfield J.F."/>
        </authorList>
    </citation>
    <scope>NUCLEOTIDE SEQUENCE [LARGE SCALE GENOMIC DNA]</scope>
</reference>
<keyword evidence="4" id="KW-0997">Cell inner membrane</keyword>
<feature type="transmembrane region" description="Helical" evidence="8">
    <location>
        <begin position="380"/>
        <end position="401"/>
    </location>
</feature>
<evidence type="ECO:0000256" key="2">
    <source>
        <dbReference type="ARBA" id="ARBA00005745"/>
    </source>
</evidence>
<dbReference type="InterPro" id="IPR018076">
    <property type="entry name" value="T2SS_GspF_dom"/>
</dbReference>
<keyword evidence="5 8" id="KW-0812">Transmembrane</keyword>
<dbReference type="GO" id="GO:0005886">
    <property type="term" value="C:plasma membrane"/>
    <property type="evidence" value="ECO:0007669"/>
    <property type="project" value="UniProtKB-SubCell"/>
</dbReference>
<dbReference type="FunFam" id="1.20.81.30:FF:000001">
    <property type="entry name" value="Type II secretion system protein F"/>
    <property type="match status" value="2"/>
</dbReference>
<dbReference type="InterPro" id="IPR003004">
    <property type="entry name" value="GspF/PilC"/>
</dbReference>
<dbReference type="Pfam" id="PF00482">
    <property type="entry name" value="T2SSF"/>
    <property type="match status" value="2"/>
</dbReference>
<comment type="similarity">
    <text evidence="2">Belongs to the GSP F family.</text>
</comment>
<dbReference type="InterPro" id="IPR042094">
    <property type="entry name" value="T2SS_GspF_sf"/>
</dbReference>
<dbReference type="PANTHER" id="PTHR30012">
    <property type="entry name" value="GENERAL SECRETION PATHWAY PROTEIN"/>
    <property type="match status" value="1"/>
</dbReference>
<dbReference type="Proteomes" id="UP000179258">
    <property type="component" value="Unassembled WGS sequence"/>
</dbReference>